<proteinExistence type="predicted"/>
<evidence type="ECO:0000313" key="2">
    <source>
        <dbReference type="Proteomes" id="UP000599578"/>
    </source>
</evidence>
<dbReference type="EMBL" id="BMLT01000002">
    <property type="protein sequence ID" value="GGO77390.1"/>
    <property type="molecule type" value="Genomic_DNA"/>
</dbReference>
<keyword evidence="2" id="KW-1185">Reference proteome</keyword>
<name>A0A918DNX2_9GAMM</name>
<comment type="caution">
    <text evidence="1">The sequence shown here is derived from an EMBL/GenBank/DDBJ whole genome shotgun (WGS) entry which is preliminary data.</text>
</comment>
<sequence>MGAGIVSDRWSLFMAVDGHSACCGPESEVLLSVDLLMQAIFRMGRYGCPEHPRQLFVLQCGDGFLIASELHEQSLERCACIAVALIRHMAAQGRWIRGAISEGQLVDQQDAEPPEMRASLVEDHTYSLHMGLINASPVTGTALIRPLIIDRTAPPGPILWLRQSRTSRLGPSFTVRSVETEPGLAAIDWIHLNSPLLDKLSGDAGLQQSTAEELERKLDAFCTASPLPEAWITSVRSLLRIPAH</sequence>
<evidence type="ECO:0000313" key="1">
    <source>
        <dbReference type="EMBL" id="GGO77390.1"/>
    </source>
</evidence>
<dbReference type="AlphaFoldDB" id="A0A918DNX2"/>
<organism evidence="1 2">
    <name type="scientific">Marinobacterium nitratireducens</name>
    <dbReference type="NCBI Taxonomy" id="518897"/>
    <lineage>
        <taxon>Bacteria</taxon>
        <taxon>Pseudomonadati</taxon>
        <taxon>Pseudomonadota</taxon>
        <taxon>Gammaproteobacteria</taxon>
        <taxon>Oceanospirillales</taxon>
        <taxon>Oceanospirillaceae</taxon>
        <taxon>Marinobacterium</taxon>
    </lineage>
</organism>
<reference evidence="1 2" key="1">
    <citation type="journal article" date="2014" name="Int. J. Syst. Evol. Microbiol.">
        <title>Complete genome sequence of Corynebacterium casei LMG S-19264T (=DSM 44701T), isolated from a smear-ripened cheese.</title>
        <authorList>
            <consortium name="US DOE Joint Genome Institute (JGI-PGF)"/>
            <person name="Walter F."/>
            <person name="Albersmeier A."/>
            <person name="Kalinowski J."/>
            <person name="Ruckert C."/>
        </authorList>
    </citation>
    <scope>NUCLEOTIDE SEQUENCE [LARGE SCALE GENOMIC DNA]</scope>
    <source>
        <strain evidence="1 2">CGMCC 1.7286</strain>
    </source>
</reference>
<gene>
    <name evidence="1" type="ORF">GCM10011348_06810</name>
</gene>
<dbReference type="RefSeq" id="WP_188858338.1">
    <property type="nucleotide sequence ID" value="NZ_BMLT01000002.1"/>
</dbReference>
<accession>A0A918DNX2</accession>
<protein>
    <submittedName>
        <fullName evidence="1">Uncharacterized protein</fullName>
    </submittedName>
</protein>
<dbReference type="Proteomes" id="UP000599578">
    <property type="component" value="Unassembled WGS sequence"/>
</dbReference>